<dbReference type="Pfam" id="PF21760">
    <property type="entry name" value="SecD_1st"/>
    <property type="match status" value="1"/>
</dbReference>
<dbReference type="FunFam" id="1.20.1640.10:FF:000004">
    <property type="entry name" value="Protein translocase subunit SecD"/>
    <property type="match status" value="1"/>
</dbReference>
<keyword evidence="7 10" id="KW-1133">Transmembrane helix</keyword>
<dbReference type="Pfam" id="PF02355">
    <property type="entry name" value="SecD_SecF_C"/>
    <property type="match status" value="1"/>
</dbReference>
<dbReference type="Gene3D" id="3.30.70.3400">
    <property type="match status" value="2"/>
</dbReference>
<feature type="transmembrane region" description="Helical" evidence="10">
    <location>
        <begin position="495"/>
        <end position="518"/>
    </location>
</feature>
<reference evidence="14" key="2">
    <citation type="submission" date="2021-04" db="EMBL/GenBank/DDBJ databases">
        <authorList>
            <person name="Gilroy R."/>
        </authorList>
    </citation>
    <scope>NUCLEOTIDE SEQUENCE</scope>
    <source>
        <strain evidence="14">ChiSxjej5B17-1746</strain>
    </source>
</reference>
<dbReference type="InterPro" id="IPR022813">
    <property type="entry name" value="SecD/SecF_arch_bac"/>
</dbReference>
<dbReference type="Gene3D" id="3.30.1360.200">
    <property type="match status" value="1"/>
</dbReference>
<evidence type="ECO:0000256" key="2">
    <source>
        <dbReference type="ARBA" id="ARBA00022448"/>
    </source>
</evidence>
<dbReference type="Proteomes" id="UP000824264">
    <property type="component" value="Unassembled WGS sequence"/>
</dbReference>
<keyword evidence="2 10" id="KW-0813">Transport</keyword>
<evidence type="ECO:0000256" key="1">
    <source>
        <dbReference type="ARBA" id="ARBA00004651"/>
    </source>
</evidence>
<dbReference type="NCBIfam" id="TIGR00916">
    <property type="entry name" value="2A0604s01"/>
    <property type="match status" value="1"/>
</dbReference>
<reference evidence="14" key="1">
    <citation type="journal article" date="2021" name="PeerJ">
        <title>Extensive microbial diversity within the chicken gut microbiome revealed by metagenomics and culture.</title>
        <authorList>
            <person name="Gilroy R."/>
            <person name="Ravi A."/>
            <person name="Getino M."/>
            <person name="Pursley I."/>
            <person name="Horton D.L."/>
            <person name="Alikhan N.F."/>
            <person name="Baker D."/>
            <person name="Gharbi K."/>
            <person name="Hall N."/>
            <person name="Watson M."/>
            <person name="Adriaenssens E.M."/>
            <person name="Foster-Nyarko E."/>
            <person name="Jarju S."/>
            <person name="Secka A."/>
            <person name="Antonio M."/>
            <person name="Oren A."/>
            <person name="Chaudhuri R.R."/>
            <person name="La Ragione R."/>
            <person name="Hildebrand F."/>
            <person name="Pallen M.J."/>
        </authorList>
    </citation>
    <scope>NUCLEOTIDE SEQUENCE</scope>
    <source>
        <strain evidence="14">ChiSxjej5B17-1746</strain>
    </source>
</reference>
<keyword evidence="6 10" id="KW-0653">Protein transport</keyword>
<dbReference type="GO" id="GO:0005886">
    <property type="term" value="C:plasma membrane"/>
    <property type="evidence" value="ECO:0007669"/>
    <property type="project" value="UniProtKB-SubCell"/>
</dbReference>
<keyword evidence="3 10" id="KW-1003">Cell membrane</keyword>
<evidence type="ECO:0000256" key="4">
    <source>
        <dbReference type="ARBA" id="ARBA00022519"/>
    </source>
</evidence>
<dbReference type="InterPro" id="IPR001036">
    <property type="entry name" value="Acrflvin-R"/>
</dbReference>
<evidence type="ECO:0000256" key="5">
    <source>
        <dbReference type="ARBA" id="ARBA00022692"/>
    </source>
</evidence>
<dbReference type="InterPro" id="IPR048634">
    <property type="entry name" value="SecD_SecF_C"/>
</dbReference>
<evidence type="ECO:0000313" key="15">
    <source>
        <dbReference type="Proteomes" id="UP000824264"/>
    </source>
</evidence>
<feature type="domain" description="SecDF P1 head subdomain" evidence="13">
    <location>
        <begin position="240"/>
        <end position="345"/>
    </location>
</feature>
<accession>A0A9D1R1D1</accession>
<dbReference type="FunFam" id="3.30.1360.200:FF:000002">
    <property type="entry name" value="Preprotein translocase subunit SecD"/>
    <property type="match status" value="1"/>
</dbReference>
<evidence type="ECO:0000256" key="3">
    <source>
        <dbReference type="ARBA" id="ARBA00022475"/>
    </source>
</evidence>
<comment type="caution">
    <text evidence="10">Lacks conserved residue(s) required for the propagation of feature annotation.</text>
</comment>
<keyword evidence="8 10" id="KW-0811">Translocation</keyword>
<dbReference type="PANTHER" id="PTHR30081:SF1">
    <property type="entry name" value="PROTEIN TRANSLOCASE SUBUNIT SECD"/>
    <property type="match status" value="1"/>
</dbReference>
<sequence>MKSLSWRIVVSLLVLFASVVYVMPSLPGVGGSPLGKLLPDARISLGLDLKGGMHLTLGVEVDKAVNNALALTGQELRAVASEKGITVLRSRLTPDNRLEFLLPRPEQRQALEELLAKNFSQLAVDSPVPGAGGGLRFTAAFTAADKNKIEEMALDQAVRTIRNRIDQFGVAEPDIRKQADFRIQIQLPGLTDSQRAIQLVGQTAQLTFHLVRDDVNPQGLLPPGVALFPMVTTRADGSTSESMIALDKDPLMTGEDVADARPTFDSRDNKPSVGLTFNSRGASMFERITGEHIQKRLAIVLDGKVHSAPVINDRISGGKASISGSFTPTEAQDLAIVLRAGSLPAPVTVLEERTVGPSLGRESIESGVLAAVVGGLGVMIVMPLYYGMAGLLADAMLVFTITMLMAGLAAFGATLTLPGIAGIVLTIGMSVDANVLIFERIREEMRRGLKPLEAVAVGFDRATISIVDSNLTTIIAAAILYQFGTGPVRGFAVTLSLGIIASMFTAIFVSRTAFGLWLGGNDGKKLSI</sequence>
<comment type="similarity">
    <text evidence="10">Belongs to the SecD/SecF family. SecD subfamily.</text>
</comment>
<evidence type="ECO:0000256" key="10">
    <source>
        <dbReference type="HAMAP-Rule" id="MF_01463"/>
    </source>
</evidence>
<gene>
    <name evidence="10 14" type="primary">secD</name>
    <name evidence="14" type="ORF">H9874_11240</name>
</gene>
<feature type="domain" description="Protein translocase subunit SecDF P1" evidence="12">
    <location>
        <begin position="154"/>
        <end position="212"/>
    </location>
</feature>
<evidence type="ECO:0000259" key="12">
    <source>
        <dbReference type="Pfam" id="PF21760"/>
    </source>
</evidence>
<dbReference type="InterPro" id="IPR055344">
    <property type="entry name" value="SecD_SecF_C_bact"/>
</dbReference>
<evidence type="ECO:0000256" key="6">
    <source>
        <dbReference type="ARBA" id="ARBA00022927"/>
    </source>
</evidence>
<dbReference type="GO" id="GO:0043952">
    <property type="term" value="P:protein transport by the Sec complex"/>
    <property type="evidence" value="ECO:0007669"/>
    <property type="project" value="UniProtKB-UniRule"/>
</dbReference>
<dbReference type="GO" id="GO:0015450">
    <property type="term" value="F:protein-transporting ATPase activity"/>
    <property type="evidence" value="ECO:0007669"/>
    <property type="project" value="InterPro"/>
</dbReference>
<dbReference type="PRINTS" id="PR00702">
    <property type="entry name" value="ACRIFLAVINRP"/>
</dbReference>
<evidence type="ECO:0000259" key="11">
    <source>
        <dbReference type="Pfam" id="PF02355"/>
    </source>
</evidence>
<organism evidence="14 15">
    <name type="scientific">Candidatus Bilophila faecipullorum</name>
    <dbReference type="NCBI Taxonomy" id="2838482"/>
    <lineage>
        <taxon>Bacteria</taxon>
        <taxon>Pseudomonadati</taxon>
        <taxon>Thermodesulfobacteriota</taxon>
        <taxon>Desulfovibrionia</taxon>
        <taxon>Desulfovibrionales</taxon>
        <taxon>Desulfovibrionaceae</taxon>
        <taxon>Bilophila</taxon>
    </lineage>
</organism>
<dbReference type="HAMAP" id="MF_01463_B">
    <property type="entry name" value="SecD_B"/>
    <property type="match status" value="1"/>
</dbReference>
<feature type="transmembrane region" description="Helical" evidence="10">
    <location>
        <begin position="420"/>
        <end position="441"/>
    </location>
</feature>
<dbReference type="EMBL" id="DXGI01000416">
    <property type="protein sequence ID" value="HIW79698.1"/>
    <property type="molecule type" value="Genomic_DNA"/>
</dbReference>
<dbReference type="InterPro" id="IPR054384">
    <property type="entry name" value="SecDF_P1_head"/>
</dbReference>
<dbReference type="AlphaFoldDB" id="A0A9D1R1D1"/>
<evidence type="ECO:0000256" key="8">
    <source>
        <dbReference type="ARBA" id="ARBA00023010"/>
    </source>
</evidence>
<dbReference type="GO" id="GO:0006605">
    <property type="term" value="P:protein targeting"/>
    <property type="evidence" value="ECO:0007669"/>
    <property type="project" value="UniProtKB-UniRule"/>
</dbReference>
<evidence type="ECO:0000313" key="14">
    <source>
        <dbReference type="EMBL" id="HIW79698.1"/>
    </source>
</evidence>
<protein>
    <recommendedName>
        <fullName evidence="10">Protein translocase subunit SecD</fullName>
    </recommendedName>
</protein>
<dbReference type="Gene3D" id="1.20.1640.10">
    <property type="entry name" value="Multidrug efflux transporter AcrB transmembrane domain"/>
    <property type="match status" value="1"/>
</dbReference>
<dbReference type="InterPro" id="IPR048631">
    <property type="entry name" value="SecD_1st"/>
</dbReference>
<comment type="function">
    <text evidence="10">Part of the Sec protein translocase complex. Interacts with the SecYEG preprotein conducting channel. SecDF uses the proton motive force (PMF) to complete protein translocation after the ATP-dependent function of SecA.</text>
</comment>
<name>A0A9D1R1D1_9BACT</name>
<comment type="caution">
    <text evidence="14">The sequence shown here is derived from an EMBL/GenBank/DDBJ whole genome shotgun (WGS) entry which is preliminary data.</text>
</comment>
<dbReference type="NCBIfam" id="TIGR01129">
    <property type="entry name" value="secD"/>
    <property type="match status" value="1"/>
</dbReference>
<keyword evidence="9 10" id="KW-0472">Membrane</keyword>
<comment type="subunit">
    <text evidence="10">Forms a complex with SecF. Part of the essential Sec protein translocation apparatus which comprises SecA, SecYEG and auxiliary proteins SecDF. Other proteins may also be involved.</text>
</comment>
<feature type="transmembrane region" description="Helical" evidence="10">
    <location>
        <begin position="367"/>
        <end position="388"/>
    </location>
</feature>
<evidence type="ECO:0000256" key="9">
    <source>
        <dbReference type="ARBA" id="ARBA00023136"/>
    </source>
</evidence>
<feature type="transmembrane region" description="Helical" evidence="10">
    <location>
        <begin position="395"/>
        <end position="414"/>
    </location>
</feature>
<dbReference type="Pfam" id="PF22599">
    <property type="entry name" value="SecDF_P1_head"/>
    <property type="match status" value="1"/>
</dbReference>
<dbReference type="PANTHER" id="PTHR30081">
    <property type="entry name" value="PROTEIN-EXPORT MEMBRANE PROTEIN SEC"/>
    <property type="match status" value="1"/>
</dbReference>
<dbReference type="InterPro" id="IPR005791">
    <property type="entry name" value="SecD"/>
</dbReference>
<feature type="domain" description="Protein export membrane protein SecD/SecF C-terminal" evidence="11">
    <location>
        <begin position="349"/>
        <end position="512"/>
    </location>
</feature>
<comment type="subcellular location">
    <subcellularLocation>
        <location evidence="1 10">Cell membrane</location>
        <topology evidence="1 10">Multi-pass membrane protein</topology>
    </subcellularLocation>
</comment>
<evidence type="ECO:0000256" key="7">
    <source>
        <dbReference type="ARBA" id="ARBA00022989"/>
    </source>
</evidence>
<keyword evidence="5 10" id="KW-0812">Transmembrane</keyword>
<proteinExistence type="inferred from homology"/>
<evidence type="ECO:0000259" key="13">
    <source>
        <dbReference type="Pfam" id="PF22599"/>
    </source>
</evidence>
<dbReference type="SUPFAM" id="SSF82866">
    <property type="entry name" value="Multidrug efflux transporter AcrB transmembrane domain"/>
    <property type="match status" value="1"/>
</dbReference>
<keyword evidence="4" id="KW-0997">Cell inner membrane</keyword>
<dbReference type="GO" id="GO:0065002">
    <property type="term" value="P:intracellular protein transmembrane transport"/>
    <property type="evidence" value="ECO:0007669"/>
    <property type="project" value="UniProtKB-UniRule"/>
</dbReference>